<dbReference type="InterPro" id="IPR021256">
    <property type="entry name" value="DUF2808"/>
</dbReference>
<keyword evidence="2" id="KW-1185">Reference proteome</keyword>
<organism evidence="1 2">
    <name type="scientific">Scytonema hofmannii FACHB-248</name>
    <dbReference type="NCBI Taxonomy" id="1842502"/>
    <lineage>
        <taxon>Bacteria</taxon>
        <taxon>Bacillati</taxon>
        <taxon>Cyanobacteriota</taxon>
        <taxon>Cyanophyceae</taxon>
        <taxon>Nostocales</taxon>
        <taxon>Scytonemataceae</taxon>
        <taxon>Scytonema</taxon>
    </lineage>
</organism>
<evidence type="ECO:0000313" key="2">
    <source>
        <dbReference type="Proteomes" id="UP000660380"/>
    </source>
</evidence>
<dbReference type="Proteomes" id="UP000660380">
    <property type="component" value="Unassembled WGS sequence"/>
</dbReference>
<protein>
    <submittedName>
        <fullName evidence="1">DUF2808 domain-containing protein</fullName>
    </submittedName>
</protein>
<proteinExistence type="predicted"/>
<dbReference type="RefSeq" id="WP_029631022.1">
    <property type="nucleotide sequence ID" value="NZ_JACJTA010000028.1"/>
</dbReference>
<accession>A0ABR8GRF5</accession>
<dbReference type="EMBL" id="JACJTA010000028">
    <property type="protein sequence ID" value="MBD2605774.1"/>
    <property type="molecule type" value="Genomic_DNA"/>
</dbReference>
<sequence length="169" mass="18462">MKKALVSAVVSTLAIALGGALPIALSIPASYASARDDNGTVPHVDGNSQFPPTKWRIVRHTIRLHIPKNSKAVSQLIIKVPENVTLSSDIKNIKVIDENEHKVNSNISVNDKTIQIDFSEPVTPDTKFYIELNNVKRPTLGNGAVYRLSVKEIGINGEIPIGVAQFRIY</sequence>
<reference evidence="1 2" key="1">
    <citation type="journal article" date="2020" name="ISME J.">
        <title>Comparative genomics reveals insights into cyanobacterial evolution and habitat adaptation.</title>
        <authorList>
            <person name="Chen M.Y."/>
            <person name="Teng W.K."/>
            <person name="Zhao L."/>
            <person name="Hu C.X."/>
            <person name="Zhou Y.K."/>
            <person name="Han B.P."/>
            <person name="Song L.R."/>
            <person name="Shu W.S."/>
        </authorList>
    </citation>
    <scope>NUCLEOTIDE SEQUENCE [LARGE SCALE GENOMIC DNA]</scope>
    <source>
        <strain evidence="1 2">FACHB-248</strain>
    </source>
</reference>
<dbReference type="Pfam" id="PF10989">
    <property type="entry name" value="DUF2808"/>
    <property type="match status" value="1"/>
</dbReference>
<name>A0ABR8GRF5_9CYAN</name>
<evidence type="ECO:0000313" key="1">
    <source>
        <dbReference type="EMBL" id="MBD2605774.1"/>
    </source>
</evidence>
<gene>
    <name evidence="1" type="ORF">H6G81_14915</name>
</gene>
<comment type="caution">
    <text evidence="1">The sequence shown here is derived from an EMBL/GenBank/DDBJ whole genome shotgun (WGS) entry which is preliminary data.</text>
</comment>